<organism evidence="1">
    <name type="scientific">Aegilops tauschii</name>
    <name type="common">Tausch's goatgrass</name>
    <name type="synonym">Aegilops squarrosa</name>
    <dbReference type="NCBI Taxonomy" id="37682"/>
    <lineage>
        <taxon>Eukaryota</taxon>
        <taxon>Viridiplantae</taxon>
        <taxon>Streptophyta</taxon>
        <taxon>Embryophyta</taxon>
        <taxon>Tracheophyta</taxon>
        <taxon>Spermatophyta</taxon>
        <taxon>Magnoliopsida</taxon>
        <taxon>Liliopsida</taxon>
        <taxon>Poales</taxon>
        <taxon>Poaceae</taxon>
        <taxon>BOP clade</taxon>
        <taxon>Pooideae</taxon>
        <taxon>Triticodae</taxon>
        <taxon>Triticeae</taxon>
        <taxon>Triticinae</taxon>
        <taxon>Aegilops</taxon>
    </lineage>
</organism>
<protein>
    <submittedName>
        <fullName evidence="1">Uncharacterized protein</fullName>
    </submittedName>
</protein>
<dbReference type="AlphaFoldDB" id="M8CV65"/>
<reference evidence="1" key="1">
    <citation type="submission" date="2015-06" db="UniProtKB">
        <authorList>
            <consortium name="EnsemblPlants"/>
        </authorList>
    </citation>
    <scope>IDENTIFICATION</scope>
</reference>
<proteinExistence type="predicted"/>
<accession>M8CV65</accession>
<sequence>MPPMPRAGRLWLLLCIAIVVVVVGMEGHTRGVWPGRVAGRPFPENATRAEELEWLFMQWVRYVGGLKHSTYHHVQLARVFPSYSLVVDKDPAAGNFTSVQAAVDSLPTINLVRVVKKIQKFD</sequence>
<name>M8CV65_AEGTA</name>
<evidence type="ECO:0000313" key="1">
    <source>
        <dbReference type="EnsemblPlants" id="EMT31532"/>
    </source>
</evidence>
<dbReference type="EnsemblPlants" id="EMT31532">
    <property type="protein sequence ID" value="EMT31532"/>
    <property type="gene ID" value="F775_33110"/>
</dbReference>